<dbReference type="GO" id="GO:0006633">
    <property type="term" value="P:fatty acid biosynthetic process"/>
    <property type="evidence" value="ECO:0007669"/>
    <property type="project" value="InterPro"/>
</dbReference>
<dbReference type="Gene3D" id="3.40.47.10">
    <property type="match status" value="1"/>
</dbReference>
<feature type="domain" description="Beta-ketoacyl-[acyl-carrier-protein] synthase III C-terminal" evidence="3">
    <location>
        <begin position="231"/>
        <end position="319"/>
    </location>
</feature>
<dbReference type="InterPro" id="IPR016039">
    <property type="entry name" value="Thiolase-like"/>
</dbReference>
<dbReference type="GO" id="GO:0044550">
    <property type="term" value="P:secondary metabolite biosynthetic process"/>
    <property type="evidence" value="ECO:0007669"/>
    <property type="project" value="TreeGrafter"/>
</dbReference>
<evidence type="ECO:0000313" key="6">
    <source>
        <dbReference type="Proteomes" id="UP000431684"/>
    </source>
</evidence>
<keyword evidence="2" id="KW-0012">Acyltransferase</keyword>
<dbReference type="Pfam" id="PF08545">
    <property type="entry name" value="ACP_syn_III"/>
    <property type="match status" value="1"/>
</dbReference>
<evidence type="ECO:0000313" key="5">
    <source>
        <dbReference type="EMBL" id="MUI13025.1"/>
    </source>
</evidence>
<name>A0A6I3XMR5_9BURK</name>
<dbReference type="InterPro" id="IPR013751">
    <property type="entry name" value="ACP_syn_III_N"/>
</dbReference>
<organism evidence="5 6">
    <name type="scientific">Pseudoduganella dura</name>
    <dbReference type="NCBI Taxonomy" id="321982"/>
    <lineage>
        <taxon>Bacteria</taxon>
        <taxon>Pseudomonadati</taxon>
        <taxon>Pseudomonadota</taxon>
        <taxon>Betaproteobacteria</taxon>
        <taxon>Burkholderiales</taxon>
        <taxon>Oxalobacteraceae</taxon>
        <taxon>Telluria group</taxon>
        <taxon>Pseudoduganella</taxon>
    </lineage>
</organism>
<dbReference type="OrthoDB" id="9815506at2"/>
<protein>
    <submittedName>
        <fullName evidence="5">3-oxoacyl-ACP synthase</fullName>
    </submittedName>
</protein>
<evidence type="ECO:0000256" key="1">
    <source>
        <dbReference type="ARBA" id="ARBA00022679"/>
    </source>
</evidence>
<keyword evidence="6" id="KW-1185">Reference proteome</keyword>
<dbReference type="Proteomes" id="UP000431684">
    <property type="component" value="Unassembled WGS sequence"/>
</dbReference>
<evidence type="ECO:0000259" key="3">
    <source>
        <dbReference type="Pfam" id="PF08541"/>
    </source>
</evidence>
<sequence>MAVPARQVSSAELDRELGLRTGTTFRQTGVERRFLSTTETAAQLAARACEAALADAGLRWEDIDCLVAASATMDQALPYNAALVHAELGLDHRRTATFDIGASCLSFLAGLDVMSYLVEAGRYRHVMLVSADIATFGLDWTRLKEGGIFGDGAAAVVIRKALPGETGALLSSSMVTLSAGVNHCRIPAGGSRFHPRRVAGPIEPLSLFRMEGKSVFRLVAAELPDFARRLLDQAGTAMDRIAAVVPHQASQLALDHLAKRLGIPDGRLVDIFARYGNQVSASLPTALHLALSEGRVRRGEQLMLIGTGAGLTMGGMVLTY</sequence>
<dbReference type="Pfam" id="PF08541">
    <property type="entry name" value="ACP_syn_III_C"/>
    <property type="match status" value="1"/>
</dbReference>
<evidence type="ECO:0000259" key="4">
    <source>
        <dbReference type="Pfam" id="PF08545"/>
    </source>
</evidence>
<keyword evidence="1" id="KW-0808">Transferase</keyword>
<comment type="caution">
    <text evidence="5">The sequence shown here is derived from an EMBL/GenBank/DDBJ whole genome shotgun (WGS) entry which is preliminary data.</text>
</comment>
<dbReference type="CDD" id="cd00830">
    <property type="entry name" value="KAS_III"/>
    <property type="match status" value="1"/>
</dbReference>
<dbReference type="EMBL" id="WNWM01000002">
    <property type="protein sequence ID" value="MUI13025.1"/>
    <property type="molecule type" value="Genomic_DNA"/>
</dbReference>
<evidence type="ECO:0000256" key="2">
    <source>
        <dbReference type="ARBA" id="ARBA00023315"/>
    </source>
</evidence>
<dbReference type="GO" id="GO:0004315">
    <property type="term" value="F:3-oxoacyl-[acyl-carrier-protein] synthase activity"/>
    <property type="evidence" value="ECO:0007669"/>
    <property type="project" value="InterPro"/>
</dbReference>
<dbReference type="AlphaFoldDB" id="A0A6I3XMR5"/>
<accession>A0A6I3XMR5</accession>
<proteinExistence type="predicted"/>
<dbReference type="PANTHER" id="PTHR34069">
    <property type="entry name" value="3-OXOACYL-[ACYL-CARRIER-PROTEIN] SYNTHASE 3"/>
    <property type="match status" value="1"/>
</dbReference>
<feature type="domain" description="Beta-ketoacyl-[acyl-carrier-protein] synthase III N-terminal" evidence="4">
    <location>
        <begin position="98"/>
        <end position="174"/>
    </location>
</feature>
<dbReference type="SUPFAM" id="SSF53901">
    <property type="entry name" value="Thiolase-like"/>
    <property type="match status" value="1"/>
</dbReference>
<reference evidence="5 6" key="1">
    <citation type="submission" date="2019-11" db="EMBL/GenBank/DDBJ databases">
        <title>Draft Genome Sequences of Six Type Strains of the Genus Massilia.</title>
        <authorList>
            <person name="Miess H."/>
            <person name="Frediansyah A."/>
            <person name="Goeker M."/>
            <person name="Gross H."/>
        </authorList>
    </citation>
    <scope>NUCLEOTIDE SEQUENCE [LARGE SCALE GENOMIC DNA]</scope>
    <source>
        <strain evidence="5 6">DSM 17513</strain>
    </source>
</reference>
<dbReference type="InterPro" id="IPR013747">
    <property type="entry name" value="ACP_syn_III_C"/>
</dbReference>
<dbReference type="PANTHER" id="PTHR34069:SF2">
    <property type="entry name" value="BETA-KETOACYL-[ACYL-CARRIER-PROTEIN] SYNTHASE III"/>
    <property type="match status" value="1"/>
</dbReference>
<gene>
    <name evidence="5" type="ORF">GJV26_11215</name>
</gene>